<dbReference type="InterPro" id="IPR004101">
    <property type="entry name" value="Mur_ligase_C"/>
</dbReference>
<dbReference type="PANTHER" id="PTHR23135:SF4">
    <property type="entry name" value="UDP-N-ACETYLMURAMOYL-L-ALANYL-D-GLUTAMATE--2,6-DIAMINOPIMELATE LIGASE MURE HOMOLOG, CHLOROPLASTIC"/>
    <property type="match status" value="1"/>
</dbReference>
<dbReference type="AlphaFoldDB" id="A0A2J0Q8E7"/>
<dbReference type="InterPro" id="IPR013221">
    <property type="entry name" value="Mur_ligase_cen"/>
</dbReference>
<dbReference type="Pfam" id="PF02875">
    <property type="entry name" value="Mur_ligase_C"/>
    <property type="match status" value="1"/>
</dbReference>
<evidence type="ECO:0000313" key="3">
    <source>
        <dbReference type="EMBL" id="PJE51536.1"/>
    </source>
</evidence>
<sequence length="412" mass="46287">MFKELYILNKVLDIGRKLIPRSIFKFTQPYYHGFLSILGGIFYGFPSKNLKIIAVTGTKGKSTVVYMTTRIFEKAGIPVASIGSLGFKIKDKTWPNSLKMTMPGRMKLQKFLYNAKKSGAKYVILEATSEGLAQNRLAGINVNCAVFTGIHKEHIESHGSFENYLQAKQKLFFKTNAIHIINIDDKQSKDFIEIKSDQKITFGMQEGDVNQKDTELKLKLVGNFNIYNGLAALAISKAYGINPKEAKNELEKIEKVPGRMEFIKKGQPFDVVVDYAHTPDSLEKVYQTLKKDNSKLVCVLGAAGGGRDKWKRSSFGRIAEKYCDEIVLTNEDPYDENPEEILQEIVSGFSNLNNGYNLIINRQDAIKKALSLAKKDDTVIITGKGSETSMAVSNNKKIQWSDKAVVEEFLKY</sequence>
<feature type="domain" description="Mur ligase central" evidence="2">
    <location>
        <begin position="55"/>
        <end position="235"/>
    </location>
</feature>
<gene>
    <name evidence="3" type="ORF">COV29_00040</name>
</gene>
<dbReference type="Gene3D" id="3.90.190.20">
    <property type="entry name" value="Mur ligase, C-terminal domain"/>
    <property type="match status" value="1"/>
</dbReference>
<evidence type="ECO:0008006" key="5">
    <source>
        <dbReference type="Google" id="ProtNLM"/>
    </source>
</evidence>
<dbReference type="GO" id="GO:0016881">
    <property type="term" value="F:acid-amino acid ligase activity"/>
    <property type="evidence" value="ECO:0007669"/>
    <property type="project" value="InterPro"/>
</dbReference>
<dbReference type="Pfam" id="PF08245">
    <property type="entry name" value="Mur_ligase_M"/>
    <property type="match status" value="1"/>
</dbReference>
<comment type="caution">
    <text evidence="3">The sequence shown here is derived from an EMBL/GenBank/DDBJ whole genome shotgun (WGS) entry which is preliminary data.</text>
</comment>
<name>A0A2J0Q8E7_9BACT</name>
<feature type="domain" description="Mur ligase C-terminal" evidence="1">
    <location>
        <begin position="258"/>
        <end position="385"/>
    </location>
</feature>
<dbReference type="InterPro" id="IPR036565">
    <property type="entry name" value="Mur-like_cat_sf"/>
</dbReference>
<dbReference type="EMBL" id="PCXQ01000001">
    <property type="protein sequence ID" value="PJE51536.1"/>
    <property type="molecule type" value="Genomic_DNA"/>
</dbReference>
<evidence type="ECO:0000313" key="4">
    <source>
        <dbReference type="Proteomes" id="UP000228496"/>
    </source>
</evidence>
<evidence type="ECO:0000259" key="1">
    <source>
        <dbReference type="Pfam" id="PF02875"/>
    </source>
</evidence>
<dbReference type="SUPFAM" id="SSF53244">
    <property type="entry name" value="MurD-like peptide ligases, peptide-binding domain"/>
    <property type="match status" value="1"/>
</dbReference>
<proteinExistence type="predicted"/>
<dbReference type="Proteomes" id="UP000228496">
    <property type="component" value="Unassembled WGS sequence"/>
</dbReference>
<dbReference type="SUPFAM" id="SSF53623">
    <property type="entry name" value="MurD-like peptide ligases, catalytic domain"/>
    <property type="match status" value="1"/>
</dbReference>
<reference evidence="3 4" key="1">
    <citation type="submission" date="2017-09" db="EMBL/GenBank/DDBJ databases">
        <title>Depth-based differentiation of microbial function through sediment-hosted aquifers and enrichment of novel symbionts in the deep terrestrial subsurface.</title>
        <authorList>
            <person name="Probst A.J."/>
            <person name="Ladd B."/>
            <person name="Jarett J.K."/>
            <person name="Geller-Mcgrath D.E."/>
            <person name="Sieber C.M."/>
            <person name="Emerson J.B."/>
            <person name="Anantharaman K."/>
            <person name="Thomas B.C."/>
            <person name="Malmstrom R."/>
            <person name="Stieglmeier M."/>
            <person name="Klingl A."/>
            <person name="Woyke T."/>
            <person name="Ryan C.M."/>
            <person name="Banfield J.F."/>
        </authorList>
    </citation>
    <scope>NUCLEOTIDE SEQUENCE [LARGE SCALE GENOMIC DNA]</scope>
    <source>
        <strain evidence="3">CG10_big_fil_rev_8_21_14_0_10_36_16</strain>
    </source>
</reference>
<dbReference type="GO" id="GO:0005524">
    <property type="term" value="F:ATP binding"/>
    <property type="evidence" value="ECO:0007669"/>
    <property type="project" value="InterPro"/>
</dbReference>
<dbReference type="InterPro" id="IPR036615">
    <property type="entry name" value="Mur_ligase_C_dom_sf"/>
</dbReference>
<organism evidence="3 4">
    <name type="scientific">Candidatus Yanofskybacteria bacterium CG10_big_fil_rev_8_21_14_0_10_36_16</name>
    <dbReference type="NCBI Taxonomy" id="1975096"/>
    <lineage>
        <taxon>Bacteria</taxon>
        <taxon>Candidatus Yanofskyibacteriota</taxon>
    </lineage>
</organism>
<dbReference type="PANTHER" id="PTHR23135">
    <property type="entry name" value="MUR LIGASE FAMILY MEMBER"/>
    <property type="match status" value="1"/>
</dbReference>
<protein>
    <recommendedName>
        <fullName evidence="5">UDP-N-acetylmuramoyl-L-alanyl-D-glutamate--2, 6-diaminopimelate ligase</fullName>
    </recommendedName>
</protein>
<accession>A0A2J0Q8E7</accession>
<evidence type="ECO:0000259" key="2">
    <source>
        <dbReference type="Pfam" id="PF08245"/>
    </source>
</evidence>
<dbReference type="Gene3D" id="3.40.1190.10">
    <property type="entry name" value="Mur-like, catalytic domain"/>
    <property type="match status" value="1"/>
</dbReference>